<keyword evidence="1" id="KW-0472">Membrane</keyword>
<dbReference type="Proteomes" id="UP001364224">
    <property type="component" value="Unassembled WGS sequence"/>
</dbReference>
<sequence length="190" mass="21579">MRKHFWLLLLLVLIAAGGVGGALAITMRPSPIAFRNEAEWVSALLQAGLVGVLGIVTAVVIEHFKDSIQQQRDYSKLRQDILTELSRTYMDVKLVRRKVKASKTFTKTDIDDLNQLQIDVEFHMRNRAGFFRGSSELEKHLKSMEHYLNKVANEPSSPEHSGFSSREGFRFFANAYEKAATLIREEIVGR</sequence>
<evidence type="ECO:0000313" key="2">
    <source>
        <dbReference type="EMBL" id="MEH2558565.1"/>
    </source>
</evidence>
<organism evidence="2 3">
    <name type="scientific">Bradyrhizobium algeriense</name>
    <dbReference type="NCBI Taxonomy" id="634784"/>
    <lineage>
        <taxon>Bacteria</taxon>
        <taxon>Pseudomonadati</taxon>
        <taxon>Pseudomonadota</taxon>
        <taxon>Alphaproteobacteria</taxon>
        <taxon>Hyphomicrobiales</taxon>
        <taxon>Nitrobacteraceae</taxon>
        <taxon>Bradyrhizobium</taxon>
    </lineage>
</organism>
<dbReference type="EMBL" id="JAZHRV010000001">
    <property type="protein sequence ID" value="MEH2558565.1"/>
    <property type="molecule type" value="Genomic_DNA"/>
</dbReference>
<name>A0ABU8BJ50_9BRAD</name>
<gene>
    <name evidence="2" type="ORF">V1286_006094</name>
</gene>
<dbReference type="RefSeq" id="WP_334485696.1">
    <property type="nucleotide sequence ID" value="NZ_JAZHRV010000001.1"/>
</dbReference>
<comment type="caution">
    <text evidence="2">The sequence shown here is derived from an EMBL/GenBank/DDBJ whole genome shotgun (WGS) entry which is preliminary data.</text>
</comment>
<accession>A0ABU8BJ50</accession>
<keyword evidence="3" id="KW-1185">Reference proteome</keyword>
<evidence type="ECO:0000313" key="3">
    <source>
        <dbReference type="Proteomes" id="UP001364224"/>
    </source>
</evidence>
<reference evidence="2 3" key="1">
    <citation type="submission" date="2024-02" db="EMBL/GenBank/DDBJ databases">
        <title>Adaptive strategies in a cosmopolitan and abundant soil bacterium.</title>
        <authorList>
            <person name="Carini P."/>
        </authorList>
    </citation>
    <scope>NUCLEOTIDE SEQUENCE [LARGE SCALE GENOMIC DNA]</scope>
    <source>
        <strain evidence="2 3">AZCC 1608</strain>
    </source>
</reference>
<evidence type="ECO:0008006" key="4">
    <source>
        <dbReference type="Google" id="ProtNLM"/>
    </source>
</evidence>
<feature type="transmembrane region" description="Helical" evidence="1">
    <location>
        <begin position="40"/>
        <end position="61"/>
    </location>
</feature>
<keyword evidence="1" id="KW-1133">Transmembrane helix</keyword>
<evidence type="ECO:0000256" key="1">
    <source>
        <dbReference type="SAM" id="Phobius"/>
    </source>
</evidence>
<protein>
    <recommendedName>
        <fullName evidence="4">DUF4760 domain-containing protein</fullName>
    </recommendedName>
</protein>
<keyword evidence="1" id="KW-0812">Transmembrane</keyword>
<proteinExistence type="predicted"/>